<keyword evidence="2" id="KW-1185">Reference proteome</keyword>
<evidence type="ECO:0000313" key="1">
    <source>
        <dbReference type="EMBL" id="KAH0563437.1"/>
    </source>
</evidence>
<dbReference type="Proteomes" id="UP000750711">
    <property type="component" value="Unassembled WGS sequence"/>
</dbReference>
<gene>
    <name evidence="1" type="ORF">GP486_001998</name>
</gene>
<proteinExistence type="predicted"/>
<sequence length="176" mass="20189">MSTQRLASKKSTIGMTKEPYDIMAMQGAWPANDKKVQEALHCIGRTQQENNDKEMTHRLATYGVPMVRQETLCQKADDEDEEAPGLIEAEFYEKIKDPRTLYRETVELIQRARDLKAISENYCTRHTTKLPDPPLFDGSTKDRVMYNNWLIQVKNKLCGNADAYPTEDLKIIYVAG</sequence>
<dbReference type="EMBL" id="JAGHQM010000203">
    <property type="protein sequence ID" value="KAH0563437.1"/>
    <property type="molecule type" value="Genomic_DNA"/>
</dbReference>
<evidence type="ECO:0000313" key="2">
    <source>
        <dbReference type="Proteomes" id="UP000750711"/>
    </source>
</evidence>
<dbReference type="AlphaFoldDB" id="A0A9P8RS64"/>
<organism evidence="1 2">
    <name type="scientific">Trichoglossum hirsutum</name>
    <dbReference type="NCBI Taxonomy" id="265104"/>
    <lineage>
        <taxon>Eukaryota</taxon>
        <taxon>Fungi</taxon>
        <taxon>Dikarya</taxon>
        <taxon>Ascomycota</taxon>
        <taxon>Pezizomycotina</taxon>
        <taxon>Geoglossomycetes</taxon>
        <taxon>Geoglossales</taxon>
        <taxon>Geoglossaceae</taxon>
        <taxon>Trichoglossum</taxon>
    </lineage>
</organism>
<comment type="caution">
    <text evidence="1">The sequence shown here is derived from an EMBL/GenBank/DDBJ whole genome shotgun (WGS) entry which is preliminary data.</text>
</comment>
<accession>A0A9P8RS64</accession>
<name>A0A9P8RS64_9PEZI</name>
<protein>
    <submittedName>
        <fullName evidence="1">Uncharacterized protein</fullName>
    </submittedName>
</protein>
<reference evidence="1" key="1">
    <citation type="submission" date="2021-03" db="EMBL/GenBank/DDBJ databases">
        <title>Comparative genomics and phylogenomic investigation of the class Geoglossomycetes provide insights into ecological specialization and systematics.</title>
        <authorList>
            <person name="Melie T."/>
            <person name="Pirro S."/>
            <person name="Miller A.N."/>
            <person name="Quandt A."/>
        </authorList>
    </citation>
    <scope>NUCLEOTIDE SEQUENCE</scope>
    <source>
        <strain evidence="1">CAQ_001_2017</strain>
    </source>
</reference>